<keyword evidence="1" id="KW-0812">Transmembrane</keyword>
<dbReference type="EMBL" id="KK198758">
    <property type="protein sequence ID" value="KCW68558.1"/>
    <property type="molecule type" value="Genomic_DNA"/>
</dbReference>
<dbReference type="InParanoid" id="A0A059BR12"/>
<dbReference type="Gramene" id="KCW68558">
    <property type="protein sequence ID" value="KCW68558"/>
    <property type="gene ID" value="EUGRSUZ_F02175"/>
</dbReference>
<proteinExistence type="predicted"/>
<feature type="domain" description="Symplekin/Pta1 N-terminal" evidence="2">
    <location>
        <begin position="96"/>
        <end position="239"/>
    </location>
</feature>
<dbReference type="Gene3D" id="1.25.10.10">
    <property type="entry name" value="Leucine-rich Repeat Variant"/>
    <property type="match status" value="1"/>
</dbReference>
<evidence type="ECO:0000259" key="2">
    <source>
        <dbReference type="Pfam" id="PF11935"/>
    </source>
</evidence>
<dbReference type="InterPro" id="IPR011989">
    <property type="entry name" value="ARM-like"/>
</dbReference>
<dbReference type="SUPFAM" id="SSF48371">
    <property type="entry name" value="ARM repeat"/>
    <property type="match status" value="1"/>
</dbReference>
<accession>A0A059BR12</accession>
<dbReference type="PANTHER" id="PTHR47184">
    <property type="entry name" value="PHOSPHATIDYLINOSITOL 3-AND 4-KINASE FAMILY PROTEIN-RELATED"/>
    <property type="match status" value="1"/>
</dbReference>
<dbReference type="OMA" id="MSEANRM"/>
<dbReference type="PANTHER" id="PTHR47184:SF3">
    <property type="entry name" value="PHOSPHATIDYLINOSITOL 3-AND 4-KINASE FAMILY PROTEIN-RELATED"/>
    <property type="match status" value="1"/>
</dbReference>
<dbReference type="Pfam" id="PF11935">
    <property type="entry name" value="SYMPK_PTA1_N"/>
    <property type="match status" value="1"/>
</dbReference>
<organism evidence="3">
    <name type="scientific">Eucalyptus grandis</name>
    <name type="common">Flooded gum</name>
    <dbReference type="NCBI Taxonomy" id="71139"/>
    <lineage>
        <taxon>Eukaryota</taxon>
        <taxon>Viridiplantae</taxon>
        <taxon>Streptophyta</taxon>
        <taxon>Embryophyta</taxon>
        <taxon>Tracheophyta</taxon>
        <taxon>Spermatophyta</taxon>
        <taxon>Magnoliopsida</taxon>
        <taxon>eudicotyledons</taxon>
        <taxon>Gunneridae</taxon>
        <taxon>Pentapetalae</taxon>
        <taxon>rosids</taxon>
        <taxon>malvids</taxon>
        <taxon>Myrtales</taxon>
        <taxon>Myrtaceae</taxon>
        <taxon>Myrtoideae</taxon>
        <taxon>Eucalypteae</taxon>
        <taxon>Eucalyptus</taxon>
    </lineage>
</organism>
<evidence type="ECO:0000256" key="1">
    <source>
        <dbReference type="SAM" id="Phobius"/>
    </source>
</evidence>
<dbReference type="InterPro" id="IPR016024">
    <property type="entry name" value="ARM-type_fold"/>
</dbReference>
<keyword evidence="1" id="KW-0472">Membrane</keyword>
<gene>
    <name evidence="3" type="ORF">EUGRSUZ_F02175</name>
</gene>
<keyword evidence="1" id="KW-1133">Transmembrane helix</keyword>
<evidence type="ECO:0000313" key="3">
    <source>
        <dbReference type="EMBL" id="KCW68558.1"/>
    </source>
</evidence>
<name>A0A059BR12_EUCGR</name>
<dbReference type="AlphaFoldDB" id="A0A059BR12"/>
<feature type="transmembrane region" description="Helical" evidence="1">
    <location>
        <begin position="217"/>
        <end position="243"/>
    </location>
</feature>
<sequence>MASSRDQALSLLAAANNHGDLAVKLSSLRQARDILLAIDPALASELLPYLAELQSSPEALVRKSLAETIEELGLKMLEHSCVLMPVLLAFLRDVDSMVAKQSIISGTKIFCRVLEEMTVQLNIRGKIERWLEDMWLSMLKFRENIVTTAMEPGCISTRLLALKFLERYVLLFTPDNNELGKPLPEGGQVFNVSRLSGSHSIIDPVLLMSEAGMILDYLLDMLSMASGLPGCLAIAVINCSLLWS</sequence>
<dbReference type="STRING" id="71139.A0A059BR12"/>
<dbReference type="InterPro" id="IPR032460">
    <property type="entry name" value="Symplekin/Pta1_N"/>
</dbReference>
<reference evidence="3" key="1">
    <citation type="submission" date="2013-07" db="EMBL/GenBank/DDBJ databases">
        <title>The genome of Eucalyptus grandis.</title>
        <authorList>
            <person name="Schmutz J."/>
            <person name="Hayes R."/>
            <person name="Myburg A."/>
            <person name="Tuskan G."/>
            <person name="Grattapaglia D."/>
            <person name="Rokhsar D.S."/>
        </authorList>
    </citation>
    <scope>NUCLEOTIDE SEQUENCE</scope>
    <source>
        <tissue evidence="3">Leaf extractions</tissue>
    </source>
</reference>
<protein>
    <recommendedName>
        <fullName evidence="2">Symplekin/Pta1 N-terminal domain-containing protein</fullName>
    </recommendedName>
</protein>